<dbReference type="PANTHER" id="PTHR42859">
    <property type="entry name" value="OXIDOREDUCTASE"/>
    <property type="match status" value="1"/>
</dbReference>
<evidence type="ECO:0000256" key="5">
    <source>
        <dbReference type="ARBA" id="ARBA00023004"/>
    </source>
</evidence>
<dbReference type="Pfam" id="PF13247">
    <property type="entry name" value="Fer4_11"/>
    <property type="match status" value="1"/>
</dbReference>
<dbReference type="SUPFAM" id="SSF54862">
    <property type="entry name" value="4Fe-4S ferredoxins"/>
    <property type="match status" value="1"/>
</dbReference>
<reference evidence="8" key="1">
    <citation type="submission" date="2015-10" db="EMBL/GenBank/DDBJ databases">
        <authorList>
            <person name="Gilbert D.G."/>
        </authorList>
    </citation>
    <scope>NUCLEOTIDE SEQUENCE</scope>
</reference>
<dbReference type="InterPro" id="IPR017896">
    <property type="entry name" value="4Fe4S_Fe-S-bd"/>
</dbReference>
<sequence length="161" mass="17087">MLKALRMDSDTCTGCHQCEMMCSYGKVGAFNPAKSVMDVSLYNGGAVNIPSTCTQCEEAWCMVVCPVEAITINPTTGAKEISAEVCVGCKVCSIACPYGAINYDADSGVVTKCDLCGGEPMCVEACPTPALAFVDKDSTGYDRIWNHVTAELVDCDSTVRH</sequence>
<dbReference type="CDD" id="cd10550">
    <property type="entry name" value="DMSOR_beta_like"/>
    <property type="match status" value="1"/>
</dbReference>
<dbReference type="Gene3D" id="3.30.70.20">
    <property type="match status" value="2"/>
</dbReference>
<dbReference type="GO" id="GO:0046872">
    <property type="term" value="F:metal ion binding"/>
    <property type="evidence" value="ECO:0007669"/>
    <property type="project" value="UniProtKB-KW"/>
</dbReference>
<evidence type="ECO:0000256" key="3">
    <source>
        <dbReference type="ARBA" id="ARBA00022723"/>
    </source>
</evidence>
<keyword evidence="2" id="KW-0004">4Fe-4S</keyword>
<evidence type="ECO:0000256" key="2">
    <source>
        <dbReference type="ARBA" id="ARBA00022485"/>
    </source>
</evidence>
<name>A0A160TU37_9ZZZZ</name>
<dbReference type="Pfam" id="PF12800">
    <property type="entry name" value="Fer4_4"/>
    <property type="match status" value="1"/>
</dbReference>
<keyword evidence="4" id="KW-0249">Electron transport</keyword>
<evidence type="ECO:0000256" key="6">
    <source>
        <dbReference type="ARBA" id="ARBA00023014"/>
    </source>
</evidence>
<protein>
    <submittedName>
        <fullName evidence="8">Iron-sulfur cluster-binding protein</fullName>
    </submittedName>
</protein>
<dbReference type="GO" id="GO:0051539">
    <property type="term" value="F:4 iron, 4 sulfur cluster binding"/>
    <property type="evidence" value="ECO:0007669"/>
    <property type="project" value="UniProtKB-KW"/>
</dbReference>
<keyword evidence="3" id="KW-0479">Metal-binding</keyword>
<evidence type="ECO:0000259" key="7">
    <source>
        <dbReference type="PROSITE" id="PS51379"/>
    </source>
</evidence>
<dbReference type="PROSITE" id="PS00198">
    <property type="entry name" value="4FE4S_FER_1"/>
    <property type="match status" value="1"/>
</dbReference>
<organism evidence="8">
    <name type="scientific">hydrothermal vent metagenome</name>
    <dbReference type="NCBI Taxonomy" id="652676"/>
    <lineage>
        <taxon>unclassified sequences</taxon>
        <taxon>metagenomes</taxon>
        <taxon>ecological metagenomes</taxon>
    </lineage>
</organism>
<evidence type="ECO:0000256" key="4">
    <source>
        <dbReference type="ARBA" id="ARBA00022982"/>
    </source>
</evidence>
<gene>
    <name evidence="8" type="ORF">MGWOODY_XGa1850</name>
</gene>
<dbReference type="AlphaFoldDB" id="A0A160TU37"/>
<feature type="domain" description="4Fe-4S ferredoxin-type" evidence="7">
    <location>
        <begin position="43"/>
        <end position="75"/>
    </location>
</feature>
<dbReference type="InterPro" id="IPR017900">
    <property type="entry name" value="4Fe4S_Fe_S_CS"/>
</dbReference>
<dbReference type="InterPro" id="IPR050294">
    <property type="entry name" value="RnfB_subfamily"/>
</dbReference>
<dbReference type="PANTHER" id="PTHR42859:SF10">
    <property type="entry name" value="DIMETHYLSULFOXIDE REDUCTASE CHAIN B"/>
    <property type="match status" value="1"/>
</dbReference>
<keyword evidence="6" id="KW-0411">Iron-sulfur</keyword>
<evidence type="ECO:0000313" key="8">
    <source>
        <dbReference type="EMBL" id="CUS54860.1"/>
    </source>
</evidence>
<feature type="domain" description="4Fe-4S ferredoxin-type" evidence="7">
    <location>
        <begin position="3"/>
        <end position="33"/>
    </location>
</feature>
<dbReference type="PROSITE" id="PS51379">
    <property type="entry name" value="4FE4S_FER_2"/>
    <property type="match status" value="4"/>
</dbReference>
<keyword evidence="5" id="KW-0408">Iron</keyword>
<feature type="domain" description="4Fe-4S ferredoxin-type" evidence="7">
    <location>
        <begin position="77"/>
        <end position="106"/>
    </location>
</feature>
<feature type="domain" description="4Fe-4S ferredoxin-type" evidence="7">
    <location>
        <begin position="111"/>
        <end position="136"/>
    </location>
</feature>
<dbReference type="EMBL" id="CZRL01000106">
    <property type="protein sequence ID" value="CUS54860.1"/>
    <property type="molecule type" value="Genomic_DNA"/>
</dbReference>
<keyword evidence="1" id="KW-0813">Transport</keyword>
<proteinExistence type="predicted"/>
<evidence type="ECO:0000256" key="1">
    <source>
        <dbReference type="ARBA" id="ARBA00022448"/>
    </source>
</evidence>
<accession>A0A160TU37</accession>